<evidence type="ECO:0000313" key="2">
    <source>
        <dbReference type="Proteomes" id="UP000054270"/>
    </source>
</evidence>
<organism evidence="1 2">
    <name type="scientific">Hypholoma sublateritium (strain FD-334 SS-4)</name>
    <dbReference type="NCBI Taxonomy" id="945553"/>
    <lineage>
        <taxon>Eukaryota</taxon>
        <taxon>Fungi</taxon>
        <taxon>Dikarya</taxon>
        <taxon>Basidiomycota</taxon>
        <taxon>Agaricomycotina</taxon>
        <taxon>Agaricomycetes</taxon>
        <taxon>Agaricomycetidae</taxon>
        <taxon>Agaricales</taxon>
        <taxon>Agaricineae</taxon>
        <taxon>Strophariaceae</taxon>
        <taxon>Hypholoma</taxon>
    </lineage>
</organism>
<accession>A0A0D2N8Y4</accession>
<keyword evidence="2" id="KW-1185">Reference proteome</keyword>
<dbReference type="AlphaFoldDB" id="A0A0D2N8Y4"/>
<reference evidence="2" key="1">
    <citation type="submission" date="2014-04" db="EMBL/GenBank/DDBJ databases">
        <title>Evolutionary Origins and Diversification of the Mycorrhizal Mutualists.</title>
        <authorList>
            <consortium name="DOE Joint Genome Institute"/>
            <consortium name="Mycorrhizal Genomics Consortium"/>
            <person name="Kohler A."/>
            <person name="Kuo A."/>
            <person name="Nagy L.G."/>
            <person name="Floudas D."/>
            <person name="Copeland A."/>
            <person name="Barry K.W."/>
            <person name="Cichocki N."/>
            <person name="Veneault-Fourrey C."/>
            <person name="LaButti K."/>
            <person name="Lindquist E.A."/>
            <person name="Lipzen A."/>
            <person name="Lundell T."/>
            <person name="Morin E."/>
            <person name="Murat C."/>
            <person name="Riley R."/>
            <person name="Ohm R."/>
            <person name="Sun H."/>
            <person name="Tunlid A."/>
            <person name="Henrissat B."/>
            <person name="Grigoriev I.V."/>
            <person name="Hibbett D.S."/>
            <person name="Martin F."/>
        </authorList>
    </citation>
    <scope>NUCLEOTIDE SEQUENCE [LARGE SCALE GENOMIC DNA]</scope>
    <source>
        <strain evidence="2">FD-334 SS-4</strain>
    </source>
</reference>
<gene>
    <name evidence="1" type="ORF">HYPSUDRAFT_209791</name>
</gene>
<evidence type="ECO:0000313" key="1">
    <source>
        <dbReference type="EMBL" id="KJA13136.1"/>
    </source>
</evidence>
<dbReference type="EMBL" id="KN817781">
    <property type="protein sequence ID" value="KJA13136.1"/>
    <property type="molecule type" value="Genomic_DNA"/>
</dbReference>
<name>A0A0D2N8Y4_HYPSF</name>
<proteinExistence type="predicted"/>
<sequence length="80" mass="7994">MATRIAVLAVAAPHATDAAATANSAAEQPVLLALDARPPPIPIATSVTRGTARGATSSKVAVPRLSTHYDMGAPLTAGHQ</sequence>
<protein>
    <submittedName>
        <fullName evidence="1">Uncharacterized protein</fullName>
    </submittedName>
</protein>
<dbReference type="Proteomes" id="UP000054270">
    <property type="component" value="Unassembled WGS sequence"/>
</dbReference>